<evidence type="ECO:0000256" key="4">
    <source>
        <dbReference type="ARBA" id="ARBA00022801"/>
    </source>
</evidence>
<protein>
    <submittedName>
        <fullName evidence="8">CoA pyrophosphatase</fullName>
        <ecNumber evidence="8">3.6.1.55</ecNumber>
    </submittedName>
</protein>
<name>A0ABW8Z276_9FLAO</name>
<sequence length="213" mass="23746">MLFTEFIKLTPKIVNSSLPAVTAHIKMAPIERQAQLGTDYFLKNNPRESAVMMLFYPKNDQATLVLTKRNTYKGVHSAQISFPGGKKEPEDNSLTQTALRETYEEIGIAPSQINVIMPFTKVYIPPSNFLVVPFLGTMGHTPVFVPDPKEVNTIIEMPVQTLLDDAIVTTIEMKTSYAEKIVVPAFEIEGNIIWGATAMMLSELKEIIKNTAK</sequence>
<reference evidence="8 9" key="1">
    <citation type="submission" date="2024-06" db="EMBL/GenBank/DDBJ databases">
        <authorList>
            <person name="Kaempfer P."/>
            <person name="Viver T."/>
        </authorList>
    </citation>
    <scope>NUCLEOTIDE SEQUENCE [LARGE SCALE GENOMIC DNA]</scope>
    <source>
        <strain evidence="8 9">ST-119</strain>
    </source>
</reference>
<keyword evidence="6" id="KW-0464">Manganese</keyword>
<dbReference type="RefSeq" id="WP_408086165.1">
    <property type="nucleotide sequence ID" value="NZ_JBELPZ010000024.1"/>
</dbReference>
<dbReference type="PANTHER" id="PTHR12992:SF11">
    <property type="entry name" value="MITOCHONDRIAL COENZYME A DIPHOSPHATASE NUDT8"/>
    <property type="match status" value="1"/>
</dbReference>
<keyword evidence="4 8" id="KW-0378">Hydrolase</keyword>
<dbReference type="GO" id="GO:0035539">
    <property type="term" value="F:8-oxo-7,8-dihydrodeoxyguanosine triphosphate pyrophosphatase activity"/>
    <property type="evidence" value="ECO:0007669"/>
    <property type="project" value="UniProtKB-EC"/>
</dbReference>
<evidence type="ECO:0000256" key="2">
    <source>
        <dbReference type="ARBA" id="ARBA00001946"/>
    </source>
</evidence>
<feature type="domain" description="Nudix hydrolase" evidence="7">
    <location>
        <begin position="45"/>
        <end position="180"/>
    </location>
</feature>
<evidence type="ECO:0000259" key="7">
    <source>
        <dbReference type="PROSITE" id="PS51462"/>
    </source>
</evidence>
<dbReference type="SUPFAM" id="SSF55811">
    <property type="entry name" value="Nudix"/>
    <property type="match status" value="1"/>
</dbReference>
<accession>A0ABW8Z276</accession>
<dbReference type="InterPro" id="IPR015797">
    <property type="entry name" value="NUDIX_hydrolase-like_dom_sf"/>
</dbReference>
<dbReference type="InterPro" id="IPR000086">
    <property type="entry name" value="NUDIX_hydrolase_dom"/>
</dbReference>
<dbReference type="CDD" id="cd03426">
    <property type="entry name" value="NUDIX_CoAse_Nudt7"/>
    <property type="match status" value="1"/>
</dbReference>
<evidence type="ECO:0000256" key="1">
    <source>
        <dbReference type="ARBA" id="ARBA00001936"/>
    </source>
</evidence>
<keyword evidence="5" id="KW-0460">Magnesium</keyword>
<keyword evidence="9" id="KW-1185">Reference proteome</keyword>
<dbReference type="InterPro" id="IPR045121">
    <property type="entry name" value="CoAse"/>
</dbReference>
<evidence type="ECO:0000313" key="9">
    <source>
        <dbReference type="Proteomes" id="UP001629156"/>
    </source>
</evidence>
<proteinExistence type="predicted"/>
<dbReference type="Gene3D" id="3.90.79.10">
    <property type="entry name" value="Nucleoside Triphosphate Pyrophosphohydrolase"/>
    <property type="match status" value="1"/>
</dbReference>
<dbReference type="EC" id="3.6.1.55" evidence="8"/>
<dbReference type="Pfam" id="PF00293">
    <property type="entry name" value="NUDIX"/>
    <property type="match status" value="1"/>
</dbReference>
<evidence type="ECO:0000256" key="5">
    <source>
        <dbReference type="ARBA" id="ARBA00022842"/>
    </source>
</evidence>
<dbReference type="PANTHER" id="PTHR12992">
    <property type="entry name" value="NUDIX HYDROLASE"/>
    <property type="match status" value="1"/>
</dbReference>
<organism evidence="8 9">
    <name type="scientific">Flavobacterium rhizosphaerae</name>
    <dbReference type="NCBI Taxonomy" id="3163298"/>
    <lineage>
        <taxon>Bacteria</taxon>
        <taxon>Pseudomonadati</taxon>
        <taxon>Bacteroidota</taxon>
        <taxon>Flavobacteriia</taxon>
        <taxon>Flavobacteriales</taxon>
        <taxon>Flavobacteriaceae</taxon>
        <taxon>Flavobacterium</taxon>
    </lineage>
</organism>
<comment type="cofactor">
    <cofactor evidence="1">
        <name>Mn(2+)</name>
        <dbReference type="ChEBI" id="CHEBI:29035"/>
    </cofactor>
</comment>
<evidence type="ECO:0000256" key="6">
    <source>
        <dbReference type="ARBA" id="ARBA00023211"/>
    </source>
</evidence>
<keyword evidence="3" id="KW-0479">Metal-binding</keyword>
<comment type="caution">
    <text evidence="8">The sequence shown here is derived from an EMBL/GenBank/DDBJ whole genome shotgun (WGS) entry which is preliminary data.</text>
</comment>
<gene>
    <name evidence="8" type="ORF">ABS766_15810</name>
</gene>
<evidence type="ECO:0000313" key="8">
    <source>
        <dbReference type="EMBL" id="MFL9845887.1"/>
    </source>
</evidence>
<evidence type="ECO:0000256" key="3">
    <source>
        <dbReference type="ARBA" id="ARBA00022723"/>
    </source>
</evidence>
<dbReference type="Proteomes" id="UP001629156">
    <property type="component" value="Unassembled WGS sequence"/>
</dbReference>
<dbReference type="EMBL" id="JBELPZ010000024">
    <property type="protein sequence ID" value="MFL9845887.1"/>
    <property type="molecule type" value="Genomic_DNA"/>
</dbReference>
<comment type="cofactor">
    <cofactor evidence="2">
        <name>Mg(2+)</name>
        <dbReference type="ChEBI" id="CHEBI:18420"/>
    </cofactor>
</comment>
<dbReference type="PROSITE" id="PS51462">
    <property type="entry name" value="NUDIX"/>
    <property type="match status" value="1"/>
</dbReference>